<dbReference type="EMBL" id="CP002116">
    <property type="protein sequence ID" value="ADK79962.1"/>
    <property type="molecule type" value="Genomic_DNA"/>
</dbReference>
<evidence type="ECO:0000256" key="1">
    <source>
        <dbReference type="SAM" id="Phobius"/>
    </source>
</evidence>
<protein>
    <recommendedName>
        <fullName evidence="2">DUF112 domain-containing protein</fullName>
    </recommendedName>
</protein>
<gene>
    <name evidence="3" type="ordered locus">Spirs_0827</name>
</gene>
<feature type="transmembrane region" description="Helical" evidence="1">
    <location>
        <begin position="353"/>
        <end position="375"/>
    </location>
</feature>
<feature type="transmembrane region" description="Helical" evidence="1">
    <location>
        <begin position="387"/>
        <end position="405"/>
    </location>
</feature>
<evidence type="ECO:0000259" key="2">
    <source>
        <dbReference type="Pfam" id="PF01970"/>
    </source>
</evidence>
<proteinExistence type="predicted"/>
<dbReference type="KEGG" id="ssm:Spirs_0827"/>
<feature type="transmembrane region" description="Helical" evidence="1">
    <location>
        <begin position="20"/>
        <end position="46"/>
    </location>
</feature>
<dbReference type="RefSeq" id="WP_013253426.1">
    <property type="nucleotide sequence ID" value="NC_014364.1"/>
</dbReference>
<name>E1RC82_SEDSS</name>
<reference evidence="3 4" key="1">
    <citation type="journal article" date="2010" name="Stand. Genomic Sci.">
        <title>Complete genome sequence of Spirochaeta smaragdinae type strain (SEBR 4228).</title>
        <authorList>
            <person name="Mavromatis K."/>
            <person name="Yasawong M."/>
            <person name="Chertkov O."/>
            <person name="Lapidus A."/>
            <person name="Lucas S."/>
            <person name="Nolan M."/>
            <person name="Del Rio T.G."/>
            <person name="Tice H."/>
            <person name="Cheng J.F."/>
            <person name="Pitluck S."/>
            <person name="Liolios K."/>
            <person name="Ivanova N."/>
            <person name="Tapia R."/>
            <person name="Han C."/>
            <person name="Bruce D."/>
            <person name="Goodwin L."/>
            <person name="Pati A."/>
            <person name="Chen A."/>
            <person name="Palaniappan K."/>
            <person name="Land M."/>
            <person name="Hauser L."/>
            <person name="Chang Y.J."/>
            <person name="Jeffries C.D."/>
            <person name="Detter J.C."/>
            <person name="Rohde M."/>
            <person name="Brambilla E."/>
            <person name="Spring S."/>
            <person name="Goker M."/>
            <person name="Sikorski J."/>
            <person name="Woyke T."/>
            <person name="Bristow J."/>
            <person name="Eisen J.A."/>
            <person name="Markowitz V."/>
            <person name="Hugenholtz P."/>
            <person name="Klenk H.P."/>
            <person name="Kyrpides N.C."/>
        </authorList>
    </citation>
    <scope>NUCLEOTIDE SEQUENCE [LARGE SCALE GENOMIC DNA]</scope>
    <source>
        <strain evidence="4">DSM 11293 / JCM 15392 / SEBR 4228</strain>
    </source>
</reference>
<dbReference type="PANTHER" id="PTHR35342">
    <property type="entry name" value="TRICARBOXYLIC TRANSPORT PROTEIN"/>
    <property type="match status" value="1"/>
</dbReference>
<keyword evidence="1" id="KW-1133">Transmembrane helix</keyword>
<evidence type="ECO:0000313" key="3">
    <source>
        <dbReference type="EMBL" id="ADK79962.1"/>
    </source>
</evidence>
<keyword evidence="4" id="KW-1185">Reference proteome</keyword>
<keyword evidence="1" id="KW-0812">Transmembrane</keyword>
<dbReference type="STRING" id="573413.Spirs_0827"/>
<feature type="transmembrane region" description="Helical" evidence="1">
    <location>
        <begin position="197"/>
        <end position="220"/>
    </location>
</feature>
<keyword evidence="1" id="KW-0472">Membrane</keyword>
<organism evidence="3 4">
    <name type="scientific">Sediminispirochaeta smaragdinae (strain DSM 11293 / JCM 15392 / SEBR 4228)</name>
    <name type="common">Spirochaeta smaragdinae</name>
    <dbReference type="NCBI Taxonomy" id="573413"/>
    <lineage>
        <taxon>Bacteria</taxon>
        <taxon>Pseudomonadati</taxon>
        <taxon>Spirochaetota</taxon>
        <taxon>Spirochaetia</taxon>
        <taxon>Spirochaetales</taxon>
        <taxon>Spirochaetaceae</taxon>
        <taxon>Sediminispirochaeta</taxon>
    </lineage>
</organism>
<evidence type="ECO:0000313" key="4">
    <source>
        <dbReference type="Proteomes" id="UP000002318"/>
    </source>
</evidence>
<feature type="transmembrane region" description="Helical" evidence="1">
    <location>
        <begin position="163"/>
        <end position="185"/>
    </location>
</feature>
<feature type="transmembrane region" description="Helical" evidence="1">
    <location>
        <begin position="411"/>
        <end position="441"/>
    </location>
</feature>
<sequence length="497" mass="52924">MSDFLQALLLVFNIKTFAFIFFGTFVGIVFGALPGLTAVMGVALLMPLTFFMPAHYGLPMLIAVYCGGIYGGSITAILINTPGTPASAATTLDGYPMAKRGEPGKALSIAVIASGFGGIVSVIVLTFLSPILGKIALAFGPIEYFSLILIGVVLIGFLSSDSIFKSIIAALMGFVLSFIGMDPILGLPRFDFGNYHLFQGISLIPAVIGLFAISEVFVMITNIQTSTDDIKPIKKVTYAKPEVFLRNIKTLIKGSLIGTFIGAVPAVGSSTGGWISYGEAKRASKNQDKFGTGCAEGIIASESANNAVPGGAMIPLLSLGIPGDPVTAVLLGGLIIQGLTPGPNFFLKHADTAYMIFIAFFFSNIVMVLLGLIGVRFFAKVLHIPKHLLATIVMILSLIGCYAINNSIFDIKIAIVLGIFAFLMKSVKVPIAPMVLALVLAPMFEQNLRRAMILTEGSIIPFFQSPVALFFYGLCILLMIGLRKTKNTNFCEKNVKK</sequence>
<dbReference type="HOGENOM" id="CLU_022936_2_0_12"/>
<feature type="domain" description="DUF112" evidence="2">
    <location>
        <begin position="18"/>
        <end position="436"/>
    </location>
</feature>
<dbReference type="eggNOG" id="COG3333">
    <property type="taxonomic scope" value="Bacteria"/>
</dbReference>
<dbReference type="InterPro" id="IPR002823">
    <property type="entry name" value="DUF112_TM"/>
</dbReference>
<dbReference type="Proteomes" id="UP000002318">
    <property type="component" value="Chromosome"/>
</dbReference>
<dbReference type="PANTHER" id="PTHR35342:SF5">
    <property type="entry name" value="TRICARBOXYLIC TRANSPORT PROTEIN"/>
    <property type="match status" value="1"/>
</dbReference>
<feature type="transmembrane region" description="Helical" evidence="1">
    <location>
        <begin position="135"/>
        <end position="157"/>
    </location>
</feature>
<dbReference type="OrthoDB" id="359531at2"/>
<feature type="transmembrane region" description="Helical" evidence="1">
    <location>
        <begin position="58"/>
        <end position="79"/>
    </location>
</feature>
<accession>E1RC82</accession>
<dbReference type="Pfam" id="PF01970">
    <property type="entry name" value="TctA"/>
    <property type="match status" value="1"/>
</dbReference>
<feature type="transmembrane region" description="Helical" evidence="1">
    <location>
        <begin position="462"/>
        <end position="482"/>
    </location>
</feature>
<dbReference type="AlphaFoldDB" id="E1RC82"/>
<feature type="transmembrane region" description="Helical" evidence="1">
    <location>
        <begin position="106"/>
        <end position="128"/>
    </location>
</feature>